<evidence type="ECO:0000313" key="3">
    <source>
        <dbReference type="Proteomes" id="UP000031774"/>
    </source>
</evidence>
<keyword evidence="1" id="KW-0732">Signal</keyword>
<feature type="signal peptide" evidence="1">
    <location>
        <begin position="1"/>
        <end position="19"/>
    </location>
</feature>
<dbReference type="STRING" id="362257.SVTN_24165"/>
<gene>
    <name evidence="2" type="ORF">SVTN_24165</name>
</gene>
<organism evidence="2 3">
    <name type="scientific">Streptomyces vietnamensis</name>
    <dbReference type="NCBI Taxonomy" id="362257"/>
    <lineage>
        <taxon>Bacteria</taxon>
        <taxon>Bacillati</taxon>
        <taxon>Actinomycetota</taxon>
        <taxon>Actinomycetes</taxon>
        <taxon>Kitasatosporales</taxon>
        <taxon>Streptomycetaceae</taxon>
        <taxon>Streptomyces</taxon>
    </lineage>
</organism>
<reference evidence="2 3" key="1">
    <citation type="submission" date="2014-12" db="EMBL/GenBank/DDBJ databases">
        <title>Complete genome sequence of Streptomyces vietnamensis strain GIMV4.0001, a genetic manipulable producer of the benzoisochromanequinone antibiotic granaticin.</title>
        <authorList>
            <person name="Deng M.R."/>
            <person name="Guo J."/>
            <person name="Ma L.Y."/>
            <person name="Feng G.D."/>
            <person name="Mo C.Y."/>
            <person name="Zhu H.H."/>
        </authorList>
    </citation>
    <scope>NUCLEOTIDE SEQUENCE [LARGE SCALE GENOMIC DNA]</scope>
    <source>
        <strain evidence="3">GIMV4.0001</strain>
    </source>
</reference>
<dbReference type="HOGENOM" id="CLU_1593657_0_0_11"/>
<dbReference type="Proteomes" id="UP000031774">
    <property type="component" value="Chromosome"/>
</dbReference>
<dbReference type="AlphaFoldDB" id="A0A0B5I363"/>
<protein>
    <submittedName>
        <fullName evidence="2">Uncharacterized protein</fullName>
    </submittedName>
</protein>
<feature type="chain" id="PRO_5039054054" evidence="1">
    <location>
        <begin position="20"/>
        <end position="170"/>
    </location>
</feature>
<evidence type="ECO:0000313" key="2">
    <source>
        <dbReference type="EMBL" id="AJF67016.1"/>
    </source>
</evidence>
<name>A0A0B5I363_9ACTN</name>
<proteinExistence type="predicted"/>
<accession>A0A0B5I363</accession>
<keyword evidence="3" id="KW-1185">Reference proteome</keyword>
<evidence type="ECO:0000256" key="1">
    <source>
        <dbReference type="SAM" id="SignalP"/>
    </source>
</evidence>
<sequence>MNLRSHAGMGLLMTAFASAALVSPAAAVEAPVIVPLQGLEPVLPMDAPTIATGVPVPMPGAPTGFQKGVGALPDVTLPSVPLTGTLPETVVDAPLPQLLKGSEPGSALLSSPHSEMQAATPGAVLGTPVEAPRGNGLAGIPHLAKPQLGLLTPVLSGALDPQLGLAPDAG</sequence>
<dbReference type="EMBL" id="CP010407">
    <property type="protein sequence ID" value="AJF67016.1"/>
    <property type="molecule type" value="Genomic_DNA"/>
</dbReference>
<dbReference type="KEGG" id="svt:SVTN_24165"/>